<feature type="region of interest" description="Disordered" evidence="10">
    <location>
        <begin position="580"/>
        <end position="600"/>
    </location>
</feature>
<evidence type="ECO:0000313" key="14">
    <source>
        <dbReference type="WBParaSite" id="TCNE_0000557601-mRNA-1"/>
    </source>
</evidence>
<gene>
    <name evidence="12" type="ORF">TCNE_LOCUS5576</name>
</gene>
<dbReference type="InterPro" id="IPR030378">
    <property type="entry name" value="G_CP_dom"/>
</dbReference>
<keyword evidence="4" id="KW-0547">Nucleotide-binding</keyword>
<keyword evidence="8 9" id="KW-0687">Ribonucleoprotein</keyword>
<feature type="region of interest" description="Disordered" evidence="10">
    <location>
        <begin position="258"/>
        <end position="305"/>
    </location>
</feature>
<evidence type="ECO:0000256" key="8">
    <source>
        <dbReference type="ARBA" id="ARBA00023274"/>
    </source>
</evidence>
<dbReference type="GO" id="GO:1990904">
    <property type="term" value="C:ribonucleoprotein complex"/>
    <property type="evidence" value="ECO:0007669"/>
    <property type="project" value="UniProtKB-KW"/>
</dbReference>
<accession>A0A183UAQ6</accession>
<dbReference type="InterPro" id="IPR001141">
    <property type="entry name" value="Ribosomal_eL27"/>
</dbReference>
<evidence type="ECO:0000256" key="9">
    <source>
        <dbReference type="RuleBase" id="RU000575"/>
    </source>
</evidence>
<evidence type="ECO:0000256" key="4">
    <source>
        <dbReference type="ARBA" id="ARBA00022741"/>
    </source>
</evidence>
<evidence type="ECO:0000259" key="11">
    <source>
        <dbReference type="PROSITE" id="PS51721"/>
    </source>
</evidence>
<dbReference type="GO" id="GO:0003735">
    <property type="term" value="F:structural constituent of ribosome"/>
    <property type="evidence" value="ECO:0007669"/>
    <property type="project" value="InterPro"/>
</dbReference>
<evidence type="ECO:0000256" key="1">
    <source>
        <dbReference type="ARBA" id="ARBA00004496"/>
    </source>
</evidence>
<dbReference type="Gene3D" id="2.30.30.770">
    <property type="match status" value="1"/>
</dbReference>
<feature type="compositionally biased region" description="Basic and acidic residues" evidence="10">
    <location>
        <begin position="273"/>
        <end position="304"/>
    </location>
</feature>
<dbReference type="InterPro" id="IPR043358">
    <property type="entry name" value="GNL1-like"/>
</dbReference>
<reference evidence="12 13" key="2">
    <citation type="submission" date="2018-11" db="EMBL/GenBank/DDBJ databases">
        <authorList>
            <consortium name="Pathogen Informatics"/>
        </authorList>
    </citation>
    <scope>NUCLEOTIDE SEQUENCE [LARGE SCALE GENOMIC DNA]</scope>
</reference>
<evidence type="ECO:0000256" key="7">
    <source>
        <dbReference type="ARBA" id="ARBA00023134"/>
    </source>
</evidence>
<feature type="compositionally biased region" description="Acidic residues" evidence="10">
    <location>
        <begin position="261"/>
        <end position="272"/>
    </location>
</feature>
<dbReference type="GO" id="GO:0005525">
    <property type="term" value="F:GTP binding"/>
    <property type="evidence" value="ECO:0007669"/>
    <property type="project" value="UniProtKB-KW"/>
</dbReference>
<keyword evidence="6 9" id="KW-0689">Ribosomal protein</keyword>
<dbReference type="GO" id="GO:0000054">
    <property type="term" value="P:ribosomal subunit export from nucleus"/>
    <property type="evidence" value="ECO:0007669"/>
    <property type="project" value="TreeGrafter"/>
</dbReference>
<evidence type="ECO:0000256" key="3">
    <source>
        <dbReference type="ARBA" id="ARBA00022490"/>
    </source>
</evidence>
<dbReference type="InterPro" id="IPR023179">
    <property type="entry name" value="GTP-bd_ortho_bundle_sf"/>
</dbReference>
<organism evidence="13 14">
    <name type="scientific">Toxocara canis</name>
    <name type="common">Canine roundworm</name>
    <dbReference type="NCBI Taxonomy" id="6265"/>
    <lineage>
        <taxon>Eukaryota</taxon>
        <taxon>Metazoa</taxon>
        <taxon>Ecdysozoa</taxon>
        <taxon>Nematoda</taxon>
        <taxon>Chromadorea</taxon>
        <taxon>Rhabditida</taxon>
        <taxon>Spirurina</taxon>
        <taxon>Ascaridomorpha</taxon>
        <taxon>Ascaridoidea</taxon>
        <taxon>Toxocaridae</taxon>
        <taxon>Toxocara</taxon>
    </lineage>
</organism>
<dbReference type="Proteomes" id="UP000050794">
    <property type="component" value="Unassembled WGS sequence"/>
</dbReference>
<dbReference type="GO" id="GO:0005840">
    <property type="term" value="C:ribosome"/>
    <property type="evidence" value="ECO:0007669"/>
    <property type="project" value="UniProtKB-KW"/>
</dbReference>
<dbReference type="InterPro" id="IPR018262">
    <property type="entry name" value="Ribosomal_eL27_CS"/>
</dbReference>
<dbReference type="PANTHER" id="PTHR45709">
    <property type="entry name" value="LARGE SUBUNIT GTPASE 1 HOMOLOG-RELATED"/>
    <property type="match status" value="1"/>
</dbReference>
<evidence type="ECO:0000256" key="10">
    <source>
        <dbReference type="SAM" id="MobiDB-lite"/>
    </source>
</evidence>
<dbReference type="GO" id="GO:0006412">
    <property type="term" value="P:translation"/>
    <property type="evidence" value="ECO:0007669"/>
    <property type="project" value="InterPro"/>
</dbReference>
<dbReference type="AlphaFoldDB" id="A0A183UAQ6"/>
<dbReference type="InterPro" id="IPR038655">
    <property type="entry name" value="Ribosomal_eL27_sf"/>
</dbReference>
<dbReference type="Gene3D" id="3.40.50.300">
    <property type="entry name" value="P-loop containing nucleotide triphosphate hydrolases"/>
    <property type="match status" value="1"/>
</dbReference>
<dbReference type="SUPFAM" id="SSF50104">
    <property type="entry name" value="Translation proteins SH3-like domain"/>
    <property type="match status" value="1"/>
</dbReference>
<dbReference type="Pfam" id="PF00467">
    <property type="entry name" value="KOW"/>
    <property type="match status" value="1"/>
</dbReference>
<feature type="domain" description="CP-type G" evidence="11">
    <location>
        <begin position="173"/>
        <end position="393"/>
    </location>
</feature>
<evidence type="ECO:0000313" key="12">
    <source>
        <dbReference type="EMBL" id="VDM36747.1"/>
    </source>
</evidence>
<dbReference type="SMART" id="SM00739">
    <property type="entry name" value="KOW"/>
    <property type="match status" value="1"/>
</dbReference>
<dbReference type="PANTHER" id="PTHR45709:SF2">
    <property type="entry name" value="LARGE SUBUNIT GTPASE 1 HOMOLOG"/>
    <property type="match status" value="1"/>
</dbReference>
<dbReference type="FunFam" id="2.30.30.770:FF:000001">
    <property type="entry name" value="60S ribosomal protein L27"/>
    <property type="match status" value="1"/>
</dbReference>
<keyword evidence="3" id="KW-0963">Cytoplasm</keyword>
<evidence type="ECO:0000256" key="5">
    <source>
        <dbReference type="ARBA" id="ARBA00022801"/>
    </source>
</evidence>
<keyword evidence="7" id="KW-0342">GTP-binding</keyword>
<dbReference type="CDD" id="cd01857">
    <property type="entry name" value="HSR1_MMR1"/>
    <property type="match status" value="1"/>
</dbReference>
<dbReference type="PROSITE" id="PS51721">
    <property type="entry name" value="G_CP"/>
    <property type="match status" value="1"/>
</dbReference>
<dbReference type="CDD" id="cd06090">
    <property type="entry name" value="KOW_RPL27"/>
    <property type="match status" value="1"/>
</dbReference>
<sequence length="744" mass="83935">MTKRRPSTKKRTGLNGSLGNSLFNDREKARVNHRGYKLDDSGLENAAFLDYAKKTPKNLDSVTEETSLDEFLAKAQLAGTEFTAERGDFRILEDSAVRVVPRKKDVTSTAELQKAYQHRLLIPRRPRKELWETPDELLALENENFLQWRKGIAELQEVDGLVLTPFERNLELWRQLWRVIERSDIVVQIVDARNPLLFRNIDFETYVKECDVAKQNVLLINKADLLTAAQIDMWRRWLVDNNVEAIFWSALEPELDSLKEEVDEEEEEEEEEASRCEDSVSPVEDSRDRESIENEKSEEGREHLNSVPFLRSPDELISYLKRIGCASSLDDGSRPLIVGMVGYPNVGKSSTINRILGTKKVSVSATPGKTRHLQTLIVDSQITLCDCPGLVMPSFVFNRAEMLLNGILPVDHMREHFEPIALLASRVPRFVFEKAYSVMLPKATEHEQDSQPPTAHELLTSVAYMRGFMAASGVPDCSRAARLIVKDVVNGRLKWIAAPPGMEQSAFDNLTYPADTGNRSAETPNGKGAVHLQQLERRRLIEGRSSAAETVDRQFFTVSQGSAHVRTIRGIQSDCERADVAPATHSKGSKKHHNKGNDEMGKIMKSGKVVLVLGGRFAGRKAIIVKAYDDGSVDRAYGHALIAGIDKYPKPARSFLELLEVTKSMGKKKVAARSKLRPFVAIAGYSNLLPTRYSVDITLDKNSVNKDVLKEPGKKRKARQEVKSKFEERYKTGKNKWFFTKLRF</sequence>
<feature type="compositionally biased region" description="Basic residues" evidence="10">
    <location>
        <begin position="1"/>
        <end position="12"/>
    </location>
</feature>
<dbReference type="SUPFAM" id="SSF52540">
    <property type="entry name" value="P-loop containing nucleoside triphosphate hydrolases"/>
    <property type="match status" value="1"/>
</dbReference>
<dbReference type="InterPro" id="IPR027417">
    <property type="entry name" value="P-loop_NTPase"/>
</dbReference>
<dbReference type="WBParaSite" id="TCNE_0000557601-mRNA-1">
    <property type="protein sequence ID" value="TCNE_0000557601-mRNA-1"/>
    <property type="gene ID" value="TCNE_0000557601"/>
</dbReference>
<dbReference type="InterPro" id="IPR005824">
    <property type="entry name" value="KOW"/>
</dbReference>
<dbReference type="InterPro" id="IPR008991">
    <property type="entry name" value="Translation_prot_SH3-like_sf"/>
</dbReference>
<comment type="similarity">
    <text evidence="2 9">Belongs to the eukaryotic ribosomal protein eL27 family.</text>
</comment>
<dbReference type="GO" id="GO:0003924">
    <property type="term" value="F:GTPase activity"/>
    <property type="evidence" value="ECO:0007669"/>
    <property type="project" value="InterPro"/>
</dbReference>
<feature type="region of interest" description="Disordered" evidence="10">
    <location>
        <begin position="1"/>
        <end position="21"/>
    </location>
</feature>
<evidence type="ECO:0000313" key="13">
    <source>
        <dbReference type="Proteomes" id="UP000050794"/>
    </source>
</evidence>
<dbReference type="Gene3D" id="1.10.1580.10">
    <property type="match status" value="1"/>
</dbReference>
<evidence type="ECO:0000256" key="2">
    <source>
        <dbReference type="ARBA" id="ARBA00009124"/>
    </source>
</evidence>
<dbReference type="Pfam" id="PF01777">
    <property type="entry name" value="Ribosomal_L27e"/>
    <property type="match status" value="1"/>
</dbReference>
<dbReference type="InterPro" id="IPR041991">
    <property type="entry name" value="Ribosomal_eL27_KOW"/>
</dbReference>
<evidence type="ECO:0000256" key="6">
    <source>
        <dbReference type="ARBA" id="ARBA00022980"/>
    </source>
</evidence>
<reference evidence="14" key="1">
    <citation type="submission" date="2016-06" db="UniProtKB">
        <authorList>
            <consortium name="WormBaseParasite"/>
        </authorList>
    </citation>
    <scope>IDENTIFICATION</scope>
</reference>
<dbReference type="GO" id="GO:0005829">
    <property type="term" value="C:cytosol"/>
    <property type="evidence" value="ECO:0007669"/>
    <property type="project" value="TreeGrafter"/>
</dbReference>
<keyword evidence="13" id="KW-1185">Reference proteome</keyword>
<proteinExistence type="inferred from homology"/>
<dbReference type="PROSITE" id="PS01107">
    <property type="entry name" value="RIBOSOMAL_L27E"/>
    <property type="match status" value="1"/>
</dbReference>
<protein>
    <recommendedName>
        <fullName evidence="9">60S ribosomal protein L27</fullName>
    </recommendedName>
</protein>
<comment type="subcellular location">
    <subcellularLocation>
        <location evidence="1">Cytoplasm</location>
    </subcellularLocation>
</comment>
<dbReference type="InterPro" id="IPR006073">
    <property type="entry name" value="GTP-bd"/>
</dbReference>
<dbReference type="EMBL" id="UYWY01019370">
    <property type="protein sequence ID" value="VDM36747.1"/>
    <property type="molecule type" value="Genomic_DNA"/>
</dbReference>
<dbReference type="Pfam" id="PF01926">
    <property type="entry name" value="MMR_HSR1"/>
    <property type="match status" value="1"/>
</dbReference>
<name>A0A183UAQ6_TOXCA</name>
<keyword evidence="5" id="KW-0378">Hydrolase</keyword>